<name>A0ABX2KLH0_9PROT</name>
<comment type="caution">
    <text evidence="1">The sequence shown here is derived from an EMBL/GenBank/DDBJ whole genome shotgun (WGS) entry which is preliminary data.</text>
</comment>
<keyword evidence="2" id="KW-1185">Reference proteome</keyword>
<proteinExistence type="predicted"/>
<dbReference type="RefSeq" id="WP_174475266.1">
    <property type="nucleotide sequence ID" value="NZ_JAGINN010000033.1"/>
</dbReference>
<dbReference type="Proteomes" id="UP000605086">
    <property type="component" value="Unassembled WGS sequence"/>
</dbReference>
<sequence>MELLVRLAIRLDPWLGGSRRDRLPWSWRVEPQPTVRQRLLQVPAVLRGRFLVMLNLQPWPMAAIDAVGTAVAYVRTGFYFASSLPWLPFERYVRREAEIIQRARMADGH</sequence>
<evidence type="ECO:0000313" key="2">
    <source>
        <dbReference type="Proteomes" id="UP000605086"/>
    </source>
</evidence>
<accession>A0ABX2KLH0</accession>
<evidence type="ECO:0000313" key="1">
    <source>
        <dbReference type="EMBL" id="NUB04445.1"/>
    </source>
</evidence>
<reference evidence="1 2" key="1">
    <citation type="submission" date="2019-10" db="EMBL/GenBank/DDBJ databases">
        <title>Genome sequence of Azospirillum melinis.</title>
        <authorList>
            <person name="Ambrosini A."/>
            <person name="Sant'Anna F.H."/>
            <person name="Cassan F.D."/>
            <person name="Souza E.M."/>
            <person name="Passaglia L.M.P."/>
        </authorList>
    </citation>
    <scope>NUCLEOTIDE SEQUENCE [LARGE SCALE GENOMIC DNA]</scope>
    <source>
        <strain evidence="1 2">TMCY0552</strain>
    </source>
</reference>
<dbReference type="EMBL" id="WHOS01000112">
    <property type="protein sequence ID" value="NUB04445.1"/>
    <property type="molecule type" value="Genomic_DNA"/>
</dbReference>
<protein>
    <submittedName>
        <fullName evidence="1">Uncharacterized protein</fullName>
    </submittedName>
</protein>
<organism evidence="1 2">
    <name type="scientific">Azospirillum melinis</name>
    <dbReference type="NCBI Taxonomy" id="328839"/>
    <lineage>
        <taxon>Bacteria</taxon>
        <taxon>Pseudomonadati</taxon>
        <taxon>Pseudomonadota</taxon>
        <taxon>Alphaproteobacteria</taxon>
        <taxon>Rhodospirillales</taxon>
        <taxon>Azospirillaceae</taxon>
        <taxon>Azospirillum</taxon>
    </lineage>
</organism>
<gene>
    <name evidence="1" type="ORF">GBZ48_35200</name>
</gene>